<reference evidence="3" key="1">
    <citation type="journal article" date="2019" name="Int. J. Syst. Evol. Microbiol.">
        <title>The Global Catalogue of Microorganisms (GCM) 10K type strain sequencing project: providing services to taxonomists for standard genome sequencing and annotation.</title>
        <authorList>
            <consortium name="The Broad Institute Genomics Platform"/>
            <consortium name="The Broad Institute Genome Sequencing Center for Infectious Disease"/>
            <person name="Wu L."/>
            <person name="Ma J."/>
        </authorList>
    </citation>
    <scope>NUCLEOTIDE SEQUENCE [LARGE SCALE GENOMIC DNA]</scope>
    <source>
        <strain evidence="3">JCM 13850</strain>
    </source>
</reference>
<protein>
    <recommendedName>
        <fullName evidence="4">DUF4333 domain-containing protein</fullName>
    </recommendedName>
</protein>
<proteinExistence type="predicted"/>
<keyword evidence="1" id="KW-0812">Transmembrane</keyword>
<evidence type="ECO:0008006" key="4">
    <source>
        <dbReference type="Google" id="ProtNLM"/>
    </source>
</evidence>
<gene>
    <name evidence="2" type="ORF">GCM10009727_38600</name>
</gene>
<dbReference type="RefSeq" id="WP_344268563.1">
    <property type="nucleotide sequence ID" value="NZ_BAAAMR010000031.1"/>
</dbReference>
<evidence type="ECO:0000256" key="1">
    <source>
        <dbReference type="SAM" id="Phobius"/>
    </source>
</evidence>
<sequence length="126" mass="13391">MTDEPSRPLPKGCRIGCLAFLVLAVVFGVWGFLAKRSGSSSNHGDDAVYACEKFVKDGLKAPATAEFSGEHAAKVSAETGTWSVAGSVDSENSFGVPIRNSFTCSVRARGEQDETWDLVTMTGLEN</sequence>
<dbReference type="EMBL" id="BAAAMR010000031">
    <property type="protein sequence ID" value="GAA2141176.1"/>
    <property type="molecule type" value="Genomic_DNA"/>
</dbReference>
<keyword evidence="1" id="KW-1133">Transmembrane helix</keyword>
<organism evidence="2 3">
    <name type="scientific">Actinomadura napierensis</name>
    <dbReference type="NCBI Taxonomy" id="267854"/>
    <lineage>
        <taxon>Bacteria</taxon>
        <taxon>Bacillati</taxon>
        <taxon>Actinomycetota</taxon>
        <taxon>Actinomycetes</taxon>
        <taxon>Streptosporangiales</taxon>
        <taxon>Thermomonosporaceae</taxon>
        <taxon>Actinomadura</taxon>
    </lineage>
</organism>
<evidence type="ECO:0000313" key="2">
    <source>
        <dbReference type="EMBL" id="GAA2141176.1"/>
    </source>
</evidence>
<keyword evidence="1" id="KW-0472">Membrane</keyword>
<feature type="transmembrane region" description="Helical" evidence="1">
    <location>
        <begin position="12"/>
        <end position="33"/>
    </location>
</feature>
<keyword evidence="3" id="KW-1185">Reference proteome</keyword>
<name>A0ABP5L5V2_9ACTN</name>
<accession>A0ABP5L5V2</accession>
<evidence type="ECO:0000313" key="3">
    <source>
        <dbReference type="Proteomes" id="UP001501020"/>
    </source>
</evidence>
<dbReference type="Proteomes" id="UP001501020">
    <property type="component" value="Unassembled WGS sequence"/>
</dbReference>
<comment type="caution">
    <text evidence="2">The sequence shown here is derived from an EMBL/GenBank/DDBJ whole genome shotgun (WGS) entry which is preliminary data.</text>
</comment>